<dbReference type="InterPro" id="IPR052698">
    <property type="entry name" value="MoCofactor_Util/Proc"/>
</dbReference>
<sequence>MTIRPDEIAAAITVHGPVVRVVMADVKGSSPREAGTAMLVWEGGQSGTIGGGALELQAAQTAHVLLRDNAPPRLERFALGPSLGQCCGGAVTLVSEVWDKAKLDALPQQTRALNLRGGDMPLSVRRALAQARNGAAPTGTLLMDGWLIEPVAPPASPLWIYGAGHVGRALVNVLAPLPDLAITWVDTGADRYPNTIPANVTQLVATDPALVCAHAPQDAQHLILTYSHALDLDLCHQLLLRPAAGIGLIGSKSKWARFRNRLTALGHSAAQINRIQCPIGDPSLGKHPQAIAVGVASALLSSRIAHSAAKDATA</sequence>
<dbReference type="RefSeq" id="WP_035248846.1">
    <property type="nucleotide sequence ID" value="NZ_AQQY01000002.1"/>
</dbReference>
<evidence type="ECO:0000313" key="4">
    <source>
        <dbReference type="Proteomes" id="UP000024836"/>
    </source>
</evidence>
<protein>
    <submittedName>
        <fullName evidence="3">Xanthine dehydrogenase accessory factor</fullName>
    </submittedName>
</protein>
<keyword evidence="4" id="KW-1185">Reference proteome</keyword>
<dbReference type="Gene3D" id="3.40.50.720">
    <property type="entry name" value="NAD(P)-binding Rossmann-like Domain"/>
    <property type="match status" value="1"/>
</dbReference>
<comment type="caution">
    <text evidence="3">The sequence shown here is derived from an EMBL/GenBank/DDBJ whole genome shotgun (WGS) entry which is preliminary data.</text>
</comment>
<accession>A0A058ZMT5</accession>
<name>A0A058ZMT5_9RHOB</name>
<evidence type="ECO:0000313" key="3">
    <source>
        <dbReference type="EMBL" id="KCV82929.1"/>
    </source>
</evidence>
<proteinExistence type="predicted"/>
<feature type="domain" description="XdhC- CoxI" evidence="1">
    <location>
        <begin position="15"/>
        <end position="77"/>
    </location>
</feature>
<organism evidence="3 4">
    <name type="scientific">Actibacterium atlanticum</name>
    <dbReference type="NCBI Taxonomy" id="1461693"/>
    <lineage>
        <taxon>Bacteria</taxon>
        <taxon>Pseudomonadati</taxon>
        <taxon>Pseudomonadota</taxon>
        <taxon>Alphaproteobacteria</taxon>
        <taxon>Rhodobacterales</taxon>
        <taxon>Roseobacteraceae</taxon>
        <taxon>Actibacterium</taxon>
    </lineage>
</organism>
<evidence type="ECO:0000259" key="2">
    <source>
        <dbReference type="Pfam" id="PF13478"/>
    </source>
</evidence>
<dbReference type="NCBIfam" id="TIGR02964">
    <property type="entry name" value="xanthine_xdhC"/>
    <property type="match status" value="1"/>
</dbReference>
<evidence type="ECO:0000259" key="1">
    <source>
        <dbReference type="Pfam" id="PF02625"/>
    </source>
</evidence>
<dbReference type="InterPro" id="IPR027051">
    <property type="entry name" value="XdhC_Rossmann_dom"/>
</dbReference>
<dbReference type="InterPro" id="IPR003777">
    <property type="entry name" value="XdhC_CoxI"/>
</dbReference>
<dbReference type="AlphaFoldDB" id="A0A058ZMT5"/>
<reference evidence="3 4" key="1">
    <citation type="submission" date="2013-04" db="EMBL/GenBank/DDBJ databases">
        <title>Shimia sp. 22II-S11-Z10 Genome Sequencing.</title>
        <authorList>
            <person name="Lai Q."/>
            <person name="Li G."/>
            <person name="Shao Z."/>
        </authorList>
    </citation>
    <scope>NUCLEOTIDE SEQUENCE [LARGE SCALE GENOMIC DNA]</scope>
    <source>
        <strain evidence="4">22II-S11-Z10</strain>
    </source>
</reference>
<dbReference type="EMBL" id="AQQY01000002">
    <property type="protein sequence ID" value="KCV82929.1"/>
    <property type="molecule type" value="Genomic_DNA"/>
</dbReference>
<dbReference type="Pfam" id="PF02625">
    <property type="entry name" value="XdhC_CoxI"/>
    <property type="match status" value="1"/>
</dbReference>
<dbReference type="OrthoDB" id="61481at2"/>
<dbReference type="PATRIC" id="fig|1461693.3.peg.1008"/>
<dbReference type="eggNOG" id="COG1975">
    <property type="taxonomic scope" value="Bacteria"/>
</dbReference>
<dbReference type="Pfam" id="PF13478">
    <property type="entry name" value="XdhC_C"/>
    <property type="match status" value="1"/>
</dbReference>
<dbReference type="Proteomes" id="UP000024836">
    <property type="component" value="Unassembled WGS sequence"/>
</dbReference>
<gene>
    <name evidence="3" type="ORF">ATO10_04947</name>
</gene>
<feature type="domain" description="XdhC Rossmann" evidence="2">
    <location>
        <begin position="158"/>
        <end position="297"/>
    </location>
</feature>
<dbReference type="PANTHER" id="PTHR30388">
    <property type="entry name" value="ALDEHYDE OXIDOREDUCTASE MOLYBDENUM COFACTOR ASSEMBLY PROTEIN"/>
    <property type="match status" value="1"/>
</dbReference>
<dbReference type="STRING" id="1461693.ATO10_04947"/>
<dbReference type="InterPro" id="IPR014308">
    <property type="entry name" value="Xanthine_DH_XdhC"/>
</dbReference>
<dbReference type="PANTHER" id="PTHR30388:SF6">
    <property type="entry name" value="XANTHINE DEHYDROGENASE SUBUNIT A-RELATED"/>
    <property type="match status" value="1"/>
</dbReference>